<reference evidence="3" key="1">
    <citation type="journal article" date="2019" name="Int. J. Syst. Evol. Microbiol.">
        <title>The Global Catalogue of Microorganisms (GCM) 10K type strain sequencing project: providing services to taxonomists for standard genome sequencing and annotation.</title>
        <authorList>
            <consortium name="The Broad Institute Genomics Platform"/>
            <consortium name="The Broad Institute Genome Sequencing Center for Infectious Disease"/>
            <person name="Wu L."/>
            <person name="Ma J."/>
        </authorList>
    </citation>
    <scope>NUCLEOTIDE SEQUENCE [LARGE SCALE GENOMIC DNA]</scope>
    <source>
        <strain evidence="3">CCUG 55590</strain>
    </source>
</reference>
<accession>A0ABW2PLX5</accession>
<proteinExistence type="predicted"/>
<dbReference type="EMBL" id="JBHTCE010000001">
    <property type="protein sequence ID" value="MFC7389030.1"/>
    <property type="molecule type" value="Genomic_DNA"/>
</dbReference>
<dbReference type="Proteomes" id="UP001596439">
    <property type="component" value="Unassembled WGS sequence"/>
</dbReference>
<dbReference type="Gene3D" id="3.40.5.90">
    <property type="entry name" value="CDGSH iron-sulfur domain, mitoNEET-type"/>
    <property type="match status" value="1"/>
</dbReference>
<sequence length="133" mass="14522">MRGKQYVGESIDVYYDVSLCVHAAECVRGLPDVFDTKRKPWILPDGAEAPDVATVIERCPSGALQFVRKDGGDAETPDVPTSVKLNDWQQIEVRGDLHIEQGNDVISTYRATLCGCGQSEKRPICDHSGACKG</sequence>
<dbReference type="InterPro" id="IPR010693">
    <property type="entry name" value="Divergent_4Fe-4S_mono-cluster"/>
</dbReference>
<name>A0ABW2PLX5_9BACL</name>
<dbReference type="Pfam" id="PF06902">
    <property type="entry name" value="Fer4_19"/>
    <property type="match status" value="1"/>
</dbReference>
<dbReference type="InterPro" id="IPR042216">
    <property type="entry name" value="MitoNEET_CISD"/>
</dbReference>
<evidence type="ECO:0000259" key="1">
    <source>
        <dbReference type="Pfam" id="PF06902"/>
    </source>
</evidence>
<feature type="domain" description="Divergent 4Fe-4S mono-cluster" evidence="1">
    <location>
        <begin position="6"/>
        <end position="69"/>
    </location>
</feature>
<keyword evidence="3" id="KW-1185">Reference proteome</keyword>
<evidence type="ECO:0000313" key="3">
    <source>
        <dbReference type="Proteomes" id="UP001596439"/>
    </source>
</evidence>
<organism evidence="2 3">
    <name type="scientific">Exiguobacterium aestuarii</name>
    <dbReference type="NCBI Taxonomy" id="273527"/>
    <lineage>
        <taxon>Bacteria</taxon>
        <taxon>Bacillati</taxon>
        <taxon>Bacillota</taxon>
        <taxon>Bacilli</taxon>
        <taxon>Bacillales</taxon>
        <taxon>Bacillales Family XII. Incertae Sedis</taxon>
        <taxon>Exiguobacterium</taxon>
    </lineage>
</organism>
<evidence type="ECO:0000313" key="2">
    <source>
        <dbReference type="EMBL" id="MFC7389030.1"/>
    </source>
</evidence>
<protein>
    <submittedName>
        <fullName evidence="2">(4Fe-4S)-binding protein</fullName>
    </submittedName>
</protein>
<gene>
    <name evidence="2" type="ORF">ACFQO8_02665</name>
</gene>
<comment type="caution">
    <text evidence="2">The sequence shown here is derived from an EMBL/GenBank/DDBJ whole genome shotgun (WGS) entry which is preliminary data.</text>
</comment>
<dbReference type="RefSeq" id="WP_214786709.1">
    <property type="nucleotide sequence ID" value="NZ_JANIEL010000113.1"/>
</dbReference>